<evidence type="ECO:0000313" key="6">
    <source>
        <dbReference type="EMBL" id="KAK0527559.1"/>
    </source>
</evidence>
<feature type="transmembrane region" description="Helical" evidence="4">
    <location>
        <begin position="106"/>
        <end position="124"/>
    </location>
</feature>
<comment type="caution">
    <text evidence="6">The sequence shown here is derived from an EMBL/GenBank/DDBJ whole genome shotgun (WGS) entry which is preliminary data.</text>
</comment>
<keyword evidence="4" id="KW-1133">Transmembrane helix</keyword>
<feature type="transmembrane region" description="Helical" evidence="4">
    <location>
        <begin position="335"/>
        <end position="356"/>
    </location>
</feature>
<feature type="region of interest" description="Disordered" evidence="3">
    <location>
        <begin position="1"/>
        <end position="61"/>
    </location>
</feature>
<dbReference type="AlphaFoldDB" id="A0AAN6G8X4"/>
<dbReference type="Pfam" id="PF07690">
    <property type="entry name" value="MFS_1"/>
    <property type="match status" value="1"/>
</dbReference>
<feature type="transmembrane region" description="Helical" evidence="4">
    <location>
        <begin position="368"/>
        <end position="392"/>
    </location>
</feature>
<comment type="similarity">
    <text evidence="2">Belongs to the major facilitator superfamily. Monocarboxylate porter (TC 2.A.1.13) family.</text>
</comment>
<feature type="compositionally biased region" description="Polar residues" evidence="3">
    <location>
        <begin position="1"/>
        <end position="26"/>
    </location>
</feature>
<dbReference type="EMBL" id="JAPDMQ010000307">
    <property type="protein sequence ID" value="KAK0527559.1"/>
    <property type="molecule type" value="Genomic_DNA"/>
</dbReference>
<proteinExistence type="inferred from homology"/>
<protein>
    <recommendedName>
        <fullName evidence="5">Major facilitator superfamily (MFS) profile domain-containing protein</fullName>
    </recommendedName>
</protein>
<dbReference type="GO" id="GO:0016020">
    <property type="term" value="C:membrane"/>
    <property type="evidence" value="ECO:0007669"/>
    <property type="project" value="UniProtKB-SubCell"/>
</dbReference>
<keyword evidence="7" id="KW-1185">Reference proteome</keyword>
<organism evidence="6 7">
    <name type="scientific">Tilletia horrida</name>
    <dbReference type="NCBI Taxonomy" id="155126"/>
    <lineage>
        <taxon>Eukaryota</taxon>
        <taxon>Fungi</taxon>
        <taxon>Dikarya</taxon>
        <taxon>Basidiomycota</taxon>
        <taxon>Ustilaginomycotina</taxon>
        <taxon>Exobasidiomycetes</taxon>
        <taxon>Tilletiales</taxon>
        <taxon>Tilletiaceae</taxon>
        <taxon>Tilletia</taxon>
    </lineage>
</organism>
<dbReference type="SUPFAM" id="SSF103473">
    <property type="entry name" value="MFS general substrate transporter"/>
    <property type="match status" value="1"/>
</dbReference>
<feature type="transmembrane region" description="Helical" evidence="4">
    <location>
        <begin position="167"/>
        <end position="189"/>
    </location>
</feature>
<dbReference type="GO" id="GO:0022857">
    <property type="term" value="F:transmembrane transporter activity"/>
    <property type="evidence" value="ECO:0007669"/>
    <property type="project" value="InterPro"/>
</dbReference>
<dbReference type="InterPro" id="IPR020846">
    <property type="entry name" value="MFS_dom"/>
</dbReference>
<feature type="transmembrane region" description="Helical" evidence="4">
    <location>
        <begin position="399"/>
        <end position="421"/>
    </location>
</feature>
<accession>A0AAN6G8X4</accession>
<reference evidence="6" key="1">
    <citation type="journal article" date="2023" name="PhytoFront">
        <title>Draft Genome Resources of Seven Strains of Tilletia horrida, Causal Agent of Kernel Smut of Rice.</title>
        <authorList>
            <person name="Khanal S."/>
            <person name="Antony Babu S."/>
            <person name="Zhou X.G."/>
        </authorList>
    </citation>
    <scope>NUCLEOTIDE SEQUENCE</scope>
    <source>
        <strain evidence="6">TX3</strain>
    </source>
</reference>
<dbReference type="InterPro" id="IPR011701">
    <property type="entry name" value="MFS"/>
</dbReference>
<comment type="subcellular location">
    <subcellularLocation>
        <location evidence="1">Membrane</location>
        <topology evidence="1">Multi-pass membrane protein</topology>
    </subcellularLocation>
</comment>
<feature type="compositionally biased region" description="Acidic residues" evidence="3">
    <location>
        <begin position="43"/>
        <end position="54"/>
    </location>
</feature>
<gene>
    <name evidence="6" type="ORF">OC842_004840</name>
</gene>
<feature type="compositionally biased region" description="Basic and acidic residues" evidence="3">
    <location>
        <begin position="29"/>
        <end position="42"/>
    </location>
</feature>
<evidence type="ECO:0000256" key="2">
    <source>
        <dbReference type="ARBA" id="ARBA00006727"/>
    </source>
</evidence>
<feature type="transmembrane region" description="Helical" evidence="4">
    <location>
        <begin position="306"/>
        <end position="328"/>
    </location>
</feature>
<evidence type="ECO:0000256" key="4">
    <source>
        <dbReference type="SAM" id="Phobius"/>
    </source>
</evidence>
<evidence type="ECO:0000256" key="1">
    <source>
        <dbReference type="ARBA" id="ARBA00004141"/>
    </source>
</evidence>
<dbReference type="PANTHER" id="PTHR11360">
    <property type="entry name" value="MONOCARBOXYLATE TRANSPORTER"/>
    <property type="match status" value="1"/>
</dbReference>
<dbReference type="InterPro" id="IPR036259">
    <property type="entry name" value="MFS_trans_sf"/>
</dbReference>
<evidence type="ECO:0000259" key="5">
    <source>
        <dbReference type="PROSITE" id="PS50850"/>
    </source>
</evidence>
<keyword evidence="4" id="KW-0812">Transmembrane</keyword>
<dbReference type="Gene3D" id="1.20.1250.20">
    <property type="entry name" value="MFS general substrate transporter like domains"/>
    <property type="match status" value="2"/>
</dbReference>
<feature type="transmembrane region" description="Helical" evidence="4">
    <location>
        <begin position="229"/>
        <end position="249"/>
    </location>
</feature>
<name>A0AAN6G8X4_9BASI</name>
<sequence length="463" mass="50155">MQTAVSSLDTPSRIQDAGPSQASPLDSAQAHEKAVAEPLEKEDVLDEPAQETDDGGPNPDGRWEAWACVTASFFVYAVAFGFQNAFGVFNAFYTEEMDPPLSTPFRVSWIGSLQVWCTFASALLSGSTLDRTSAWVLTSTGTSLFVLSCMLMSISTTYWAMFLTQGVLQGVAVGILFPPALTCTAHWFIQNRGLALGVVASGSSLGGVVWPIVLNRLIHRNLGGVGFPWALRISGFIALAVLIPTIPFVRKRLASVQRGPFIDMRSFRNTAFVLLLAGQFILYLGFYSDYYLPQMAATLSMPGHLIFYLSSAGNGASAIGRWVAGWLADRYLGRFNVLIISLLGSGAVVFCIIAALHLRGDATTAPLFVLSSLYGFFTGAFFALQVAAVAYVCDQQERLGTWIGQLYAFVSLSALFGPPITSQLIQRHGFTAAWSWSGAAIFVGTAFIIFSRFAVERRLFKAI</sequence>
<feature type="transmembrane region" description="Helical" evidence="4">
    <location>
        <begin position="433"/>
        <end position="455"/>
    </location>
</feature>
<evidence type="ECO:0000313" key="7">
    <source>
        <dbReference type="Proteomes" id="UP001176521"/>
    </source>
</evidence>
<evidence type="ECO:0000256" key="3">
    <source>
        <dbReference type="SAM" id="MobiDB-lite"/>
    </source>
</evidence>
<dbReference type="InterPro" id="IPR050327">
    <property type="entry name" value="Proton-linked_MCT"/>
</dbReference>
<feature type="domain" description="Major facilitator superfamily (MFS) profile" evidence="5">
    <location>
        <begin position="65"/>
        <end position="463"/>
    </location>
</feature>
<feature type="transmembrane region" description="Helical" evidence="4">
    <location>
        <begin position="270"/>
        <end position="286"/>
    </location>
</feature>
<dbReference type="Proteomes" id="UP001176521">
    <property type="component" value="Unassembled WGS sequence"/>
</dbReference>
<feature type="transmembrane region" description="Helical" evidence="4">
    <location>
        <begin position="65"/>
        <end position="86"/>
    </location>
</feature>
<dbReference type="PANTHER" id="PTHR11360:SF177">
    <property type="entry name" value="RIBOFLAVIN TRANSPORTER MCH5"/>
    <property type="match status" value="1"/>
</dbReference>
<dbReference type="PROSITE" id="PS50850">
    <property type="entry name" value="MFS"/>
    <property type="match status" value="1"/>
</dbReference>
<keyword evidence="4" id="KW-0472">Membrane</keyword>
<feature type="transmembrane region" description="Helical" evidence="4">
    <location>
        <begin position="136"/>
        <end position="161"/>
    </location>
</feature>
<feature type="transmembrane region" description="Helical" evidence="4">
    <location>
        <begin position="194"/>
        <end position="214"/>
    </location>
</feature>